<evidence type="ECO:0000256" key="3">
    <source>
        <dbReference type="ARBA" id="ARBA00023015"/>
    </source>
</evidence>
<protein>
    <recommendedName>
        <fullName evidence="6">Zn(2)-C6 fungal-type domain-containing protein</fullName>
    </recommendedName>
</protein>
<name>A0A9P8V3C6_9PEZI</name>
<keyword evidence="4" id="KW-0804">Transcription</keyword>
<evidence type="ECO:0000313" key="8">
    <source>
        <dbReference type="Proteomes" id="UP000770015"/>
    </source>
</evidence>
<accession>A0A9P8V3C6</accession>
<dbReference type="Proteomes" id="UP000770015">
    <property type="component" value="Unassembled WGS sequence"/>
</dbReference>
<dbReference type="PROSITE" id="PS50048">
    <property type="entry name" value="ZN2_CY6_FUNGAL_2"/>
    <property type="match status" value="1"/>
</dbReference>
<dbReference type="PANTHER" id="PTHR47660">
    <property type="entry name" value="TRANSCRIPTION FACTOR WITH C2H2 AND ZN(2)-CYS(6) DNA BINDING DOMAIN (EUROFUNG)-RELATED-RELATED"/>
    <property type="match status" value="1"/>
</dbReference>
<dbReference type="SMART" id="SM00066">
    <property type="entry name" value="GAL4"/>
    <property type="match status" value="1"/>
</dbReference>
<organism evidence="7 8">
    <name type="scientific">Plectosphaerella plurivora</name>
    <dbReference type="NCBI Taxonomy" id="936078"/>
    <lineage>
        <taxon>Eukaryota</taxon>
        <taxon>Fungi</taxon>
        <taxon>Dikarya</taxon>
        <taxon>Ascomycota</taxon>
        <taxon>Pezizomycotina</taxon>
        <taxon>Sordariomycetes</taxon>
        <taxon>Hypocreomycetidae</taxon>
        <taxon>Glomerellales</taxon>
        <taxon>Plectosphaerellaceae</taxon>
        <taxon>Plectosphaerella</taxon>
    </lineage>
</organism>
<keyword evidence="2" id="KW-0862">Zinc</keyword>
<dbReference type="GO" id="GO:0000981">
    <property type="term" value="F:DNA-binding transcription factor activity, RNA polymerase II-specific"/>
    <property type="evidence" value="ECO:0007669"/>
    <property type="project" value="InterPro"/>
</dbReference>
<dbReference type="SUPFAM" id="SSF57701">
    <property type="entry name" value="Zn2/Cys6 DNA-binding domain"/>
    <property type="match status" value="1"/>
</dbReference>
<gene>
    <name evidence="7" type="ORF">F5X68DRAFT_44055</name>
</gene>
<keyword evidence="1" id="KW-0479">Metal-binding</keyword>
<dbReference type="EMBL" id="JAGSXJ010000029">
    <property type="protein sequence ID" value="KAH6670846.1"/>
    <property type="molecule type" value="Genomic_DNA"/>
</dbReference>
<dbReference type="GO" id="GO:0008270">
    <property type="term" value="F:zinc ion binding"/>
    <property type="evidence" value="ECO:0007669"/>
    <property type="project" value="InterPro"/>
</dbReference>
<feature type="domain" description="Zn(2)-C6 fungal-type" evidence="6">
    <location>
        <begin position="17"/>
        <end position="47"/>
    </location>
</feature>
<evidence type="ECO:0000256" key="2">
    <source>
        <dbReference type="ARBA" id="ARBA00022833"/>
    </source>
</evidence>
<evidence type="ECO:0000256" key="5">
    <source>
        <dbReference type="ARBA" id="ARBA00023242"/>
    </source>
</evidence>
<reference evidence="7" key="1">
    <citation type="journal article" date="2021" name="Nat. Commun.">
        <title>Genetic determinants of endophytism in the Arabidopsis root mycobiome.</title>
        <authorList>
            <person name="Mesny F."/>
            <person name="Miyauchi S."/>
            <person name="Thiergart T."/>
            <person name="Pickel B."/>
            <person name="Atanasova L."/>
            <person name="Karlsson M."/>
            <person name="Huettel B."/>
            <person name="Barry K.W."/>
            <person name="Haridas S."/>
            <person name="Chen C."/>
            <person name="Bauer D."/>
            <person name="Andreopoulos W."/>
            <person name="Pangilinan J."/>
            <person name="LaButti K."/>
            <person name="Riley R."/>
            <person name="Lipzen A."/>
            <person name="Clum A."/>
            <person name="Drula E."/>
            <person name="Henrissat B."/>
            <person name="Kohler A."/>
            <person name="Grigoriev I.V."/>
            <person name="Martin F.M."/>
            <person name="Hacquard S."/>
        </authorList>
    </citation>
    <scope>NUCLEOTIDE SEQUENCE</scope>
    <source>
        <strain evidence="7">MPI-SDFR-AT-0117</strain>
    </source>
</reference>
<keyword evidence="8" id="KW-1185">Reference proteome</keyword>
<dbReference type="PANTHER" id="PTHR47660:SF3">
    <property type="entry name" value="FINGER DOMAIN PROTEIN, PUTATIVE (AFU_ORTHOLOGUE AFUA_4G03310)-RELATED"/>
    <property type="match status" value="1"/>
</dbReference>
<sequence>MSLTASERRNPPSRRRSCQACTRAKRRCDFSLPGCRRCTNRGFPCQYPDRRPTPAAANLAEDGTDYHTSDDISTAVASSPETLGPNTAQWPSLQPLCAVDVGLDLALSVEMVPGRHSYATVPDTSALSATPATLDNVVREKMRIRMQYRLDQTRKAPEMMARKMTTPWSHPLLYQDGMPKAIRDAHASCSMFMFKDDSNSHVIMEAIESFTDDLLRSNTPTTTEDHVAFTQALLLYLIIRLLDGDLHVKANAERQLFKLEEAAVALRPYVDHDVERPPNDILALHPLGPTKVFWRRWIVQESARRTLIQAISFIYSYRRVARIPTSCESSTFEGQSLTASAQLWNATTPAEFALAWNQKQYFIVPNMSFDQLLSSKAPEDLDDFVTMCLAGYMGIDEFEGWLISKRACLDTSRTA</sequence>
<dbReference type="InterPro" id="IPR001138">
    <property type="entry name" value="Zn2Cys6_DnaBD"/>
</dbReference>
<evidence type="ECO:0000313" key="7">
    <source>
        <dbReference type="EMBL" id="KAH6670846.1"/>
    </source>
</evidence>
<dbReference type="OrthoDB" id="4216928at2759"/>
<evidence type="ECO:0000256" key="4">
    <source>
        <dbReference type="ARBA" id="ARBA00023163"/>
    </source>
</evidence>
<dbReference type="CDD" id="cd00067">
    <property type="entry name" value="GAL4"/>
    <property type="match status" value="1"/>
</dbReference>
<evidence type="ECO:0000256" key="1">
    <source>
        <dbReference type="ARBA" id="ARBA00022723"/>
    </source>
</evidence>
<dbReference type="InterPro" id="IPR036864">
    <property type="entry name" value="Zn2-C6_fun-type_DNA-bd_sf"/>
</dbReference>
<keyword evidence="5" id="KW-0539">Nucleus</keyword>
<proteinExistence type="predicted"/>
<dbReference type="AlphaFoldDB" id="A0A9P8V3C6"/>
<comment type="caution">
    <text evidence="7">The sequence shown here is derived from an EMBL/GenBank/DDBJ whole genome shotgun (WGS) entry which is preliminary data.</text>
</comment>
<dbReference type="Gene3D" id="4.10.240.10">
    <property type="entry name" value="Zn(2)-C6 fungal-type DNA-binding domain"/>
    <property type="match status" value="1"/>
</dbReference>
<evidence type="ECO:0000259" key="6">
    <source>
        <dbReference type="PROSITE" id="PS50048"/>
    </source>
</evidence>
<keyword evidence="3" id="KW-0805">Transcription regulation</keyword>
<dbReference type="Pfam" id="PF00172">
    <property type="entry name" value="Zn_clus"/>
    <property type="match status" value="1"/>
</dbReference>
<dbReference type="PROSITE" id="PS00463">
    <property type="entry name" value="ZN2_CY6_FUNGAL_1"/>
    <property type="match status" value="1"/>
</dbReference>